<dbReference type="Proteomes" id="UP000001194">
    <property type="component" value="Unassembled WGS sequence"/>
</dbReference>
<dbReference type="RefSeq" id="XP_001891062.1">
    <property type="nucleotide sequence ID" value="XM_001891027.1"/>
</dbReference>
<dbReference type="InParanoid" id="B0E4E4"/>
<dbReference type="GeneID" id="6086718"/>
<reference evidence="1 2" key="1">
    <citation type="journal article" date="2008" name="Nature">
        <title>The genome of Laccaria bicolor provides insights into mycorrhizal symbiosis.</title>
        <authorList>
            <person name="Martin F."/>
            <person name="Aerts A."/>
            <person name="Ahren D."/>
            <person name="Brun A."/>
            <person name="Danchin E.G.J."/>
            <person name="Duchaussoy F."/>
            <person name="Gibon J."/>
            <person name="Kohler A."/>
            <person name="Lindquist E."/>
            <person name="Pereda V."/>
            <person name="Salamov A."/>
            <person name="Shapiro H.J."/>
            <person name="Wuyts J."/>
            <person name="Blaudez D."/>
            <person name="Buee M."/>
            <person name="Brokstein P."/>
            <person name="Canbaeck B."/>
            <person name="Cohen D."/>
            <person name="Courty P.E."/>
            <person name="Coutinho P.M."/>
            <person name="Delaruelle C."/>
            <person name="Detter J.C."/>
            <person name="Deveau A."/>
            <person name="DiFazio S."/>
            <person name="Duplessis S."/>
            <person name="Fraissinet-Tachet L."/>
            <person name="Lucic E."/>
            <person name="Frey-Klett P."/>
            <person name="Fourrey C."/>
            <person name="Feussner I."/>
            <person name="Gay G."/>
            <person name="Grimwood J."/>
            <person name="Hoegger P.J."/>
            <person name="Jain P."/>
            <person name="Kilaru S."/>
            <person name="Labbe J."/>
            <person name="Lin Y.C."/>
            <person name="Legue V."/>
            <person name="Le Tacon F."/>
            <person name="Marmeisse R."/>
            <person name="Melayah D."/>
            <person name="Montanini B."/>
            <person name="Muratet M."/>
            <person name="Nehls U."/>
            <person name="Niculita-Hirzel H."/>
            <person name="Oudot-Le Secq M.P."/>
            <person name="Peter M."/>
            <person name="Quesneville H."/>
            <person name="Rajashekar B."/>
            <person name="Reich M."/>
            <person name="Rouhier N."/>
            <person name="Schmutz J."/>
            <person name="Yin T."/>
            <person name="Chalot M."/>
            <person name="Henrissat B."/>
            <person name="Kuees U."/>
            <person name="Lucas S."/>
            <person name="Van de Peer Y."/>
            <person name="Podila G.K."/>
            <person name="Polle A."/>
            <person name="Pukkila P.J."/>
            <person name="Richardson P.M."/>
            <person name="Rouze P."/>
            <person name="Sanders I.R."/>
            <person name="Stajich J.E."/>
            <person name="Tunlid A."/>
            <person name="Tuskan G."/>
            <person name="Grigoriev I.V."/>
        </authorList>
    </citation>
    <scope>NUCLEOTIDE SEQUENCE [LARGE SCALE GENOMIC DNA]</scope>
    <source>
        <strain evidence="2">S238N-H82 / ATCC MYA-4686</strain>
    </source>
</reference>
<organism evidence="2">
    <name type="scientific">Laccaria bicolor (strain S238N-H82 / ATCC MYA-4686)</name>
    <name type="common">Bicoloured deceiver</name>
    <name type="synonym">Laccaria laccata var. bicolor</name>
    <dbReference type="NCBI Taxonomy" id="486041"/>
    <lineage>
        <taxon>Eukaryota</taxon>
        <taxon>Fungi</taxon>
        <taxon>Dikarya</taxon>
        <taxon>Basidiomycota</taxon>
        <taxon>Agaricomycotina</taxon>
        <taxon>Agaricomycetes</taxon>
        <taxon>Agaricomycetidae</taxon>
        <taxon>Agaricales</taxon>
        <taxon>Agaricineae</taxon>
        <taxon>Hydnangiaceae</taxon>
        <taxon>Laccaria</taxon>
    </lineage>
</organism>
<gene>
    <name evidence="1" type="ORF">LACBIDRAFT_304691</name>
</gene>
<sequence length="575" mass="64334">RIGMPVIIRNNDATELCITKGQEGHVVGWDAKLGLSGQRILETLFVKLDRPAKTIKIEGLPENVVPLVKNSMSIECICPSDVTLAISRSQVSVLPNFAMTDYASQGKTRPFNVVDLNSCRNHLSYYTALSRSATCEGTVIVQGFDPSKITCGASGYLRQEFRELELLDDITNLKYNGQLPPSINGQLRNALLRQYQQLKGKGYCPQNVMGPIRWSEMYPMQTFQVITDSSWTLTTKSTTNATEEVEIQSQKKSKNVSGYFVPAQGSKAIASTLKRKAEEDLNTDGPKSKKIRASFGPTPDIPVGILWDSVNYSCSYDSLFTILCEIWIYNPKSWTKTFSSFGNQGKILSEGYKKVIRGLETLENVRNDVRSSLKQENSDLFPSGQMGTDIRDLISYIFTSHHNISLGYRRISCDTCGFFQDLDNPPERVMSILDGTYKSINEWLQQWLREPSICDCGAPMATSRMYDQPPSLLVFSLNTSSVSISKTIRIKGSNGKFTVLTLRGVIYSGGFHFTSRIISPGKEVWYHDGMVTKRNCIKKGHITDFTEDSLKICREKNSSGELVERQAVVAIYSKK</sequence>
<evidence type="ECO:0000313" key="1">
    <source>
        <dbReference type="EMBL" id="EDQ98285.1"/>
    </source>
</evidence>
<accession>B0E4E4</accession>
<keyword evidence="2" id="KW-1185">Reference proteome</keyword>
<dbReference type="HOGENOM" id="CLU_029136_0_0_1"/>
<dbReference type="EMBL" id="DS547366">
    <property type="protein sequence ID" value="EDQ98285.1"/>
    <property type="molecule type" value="Genomic_DNA"/>
</dbReference>
<feature type="non-terminal residue" evidence="1">
    <location>
        <position position="1"/>
    </location>
</feature>
<evidence type="ECO:0000313" key="2">
    <source>
        <dbReference type="Proteomes" id="UP000001194"/>
    </source>
</evidence>
<dbReference type="KEGG" id="lbc:LACBIDRAFT_304691"/>
<dbReference type="OrthoDB" id="3247165at2759"/>
<dbReference type="AlphaFoldDB" id="B0E4E4"/>
<name>B0E4E4_LACBS</name>
<proteinExistence type="predicted"/>
<protein>
    <submittedName>
        <fullName evidence="1">Predicted protein</fullName>
    </submittedName>
</protein>